<dbReference type="STRING" id="765952.PUV_05730"/>
<accession>F8KX56</accession>
<dbReference type="AlphaFoldDB" id="F8KX56"/>
<dbReference type="Proteomes" id="UP000000495">
    <property type="component" value="Chromosome"/>
</dbReference>
<evidence type="ECO:0000256" key="3">
    <source>
        <dbReference type="ARBA" id="ARBA00022729"/>
    </source>
</evidence>
<reference key="1">
    <citation type="journal article" date="2011" name="Mol. Biol. Evol.">
        <title>Unity in variety -- the pan-genome of the Chlamydiae.</title>
        <authorList>
            <person name="Collingro A."/>
            <person name="Tischler P."/>
            <person name="Weinmaier T."/>
            <person name="Penz T."/>
            <person name="Heinz E."/>
            <person name="Brunham R.C."/>
            <person name="Read T.D."/>
            <person name="Bavoil P.M."/>
            <person name="Sachse K."/>
            <person name="Kahane S."/>
            <person name="Friedman M.G."/>
            <person name="Rattei T."/>
            <person name="Myers G.S.A."/>
            <person name="Horn M."/>
        </authorList>
    </citation>
    <scope>NUCLEOTIDE SEQUENCE</scope>
    <source>
        <strain>UV7</strain>
    </source>
</reference>
<evidence type="ECO:0000259" key="9">
    <source>
        <dbReference type="Pfam" id="PF03958"/>
    </source>
</evidence>
<dbReference type="HOGENOM" id="CLU_308786_0_0_0"/>
<dbReference type="InterPro" id="IPR005644">
    <property type="entry name" value="NolW-like"/>
</dbReference>
<keyword evidence="3" id="KW-0732">Signal</keyword>
<evidence type="ECO:0000256" key="5">
    <source>
        <dbReference type="RuleBase" id="RU004003"/>
    </source>
</evidence>
<evidence type="ECO:0000256" key="4">
    <source>
        <dbReference type="ARBA" id="ARBA00023136"/>
    </source>
</evidence>
<dbReference type="GO" id="GO:0015627">
    <property type="term" value="C:type II protein secretion system complex"/>
    <property type="evidence" value="ECO:0007669"/>
    <property type="project" value="TreeGrafter"/>
</dbReference>
<dbReference type="OrthoDB" id="9775455at2"/>
<feature type="domain" description="GspD-like N0" evidence="10">
    <location>
        <begin position="184"/>
        <end position="253"/>
    </location>
</feature>
<evidence type="ECO:0000313" key="12">
    <source>
        <dbReference type="Proteomes" id="UP000000495"/>
    </source>
</evidence>
<dbReference type="PANTHER" id="PTHR30332:SF24">
    <property type="entry name" value="SECRETIN GSPD-RELATED"/>
    <property type="match status" value="1"/>
</dbReference>
<protein>
    <submittedName>
        <fullName evidence="11">Type III secretion outer membrane ring component</fullName>
    </submittedName>
</protein>
<comment type="subcellular location">
    <subcellularLocation>
        <location evidence="6">Cell outer membrane</location>
    </subcellularLocation>
    <subcellularLocation>
        <location evidence="1">Membrane</location>
    </subcellularLocation>
</comment>
<proteinExistence type="inferred from homology"/>
<dbReference type="Gene3D" id="3.30.1370.120">
    <property type="match status" value="2"/>
</dbReference>
<dbReference type="InterPro" id="IPR004846">
    <property type="entry name" value="T2SS/T3SS_dom"/>
</dbReference>
<evidence type="ECO:0000259" key="8">
    <source>
        <dbReference type="Pfam" id="PF00263"/>
    </source>
</evidence>
<feature type="domain" description="Type II/III secretion system secretin-like" evidence="8">
    <location>
        <begin position="728"/>
        <end position="896"/>
    </location>
</feature>
<dbReference type="Pfam" id="PF03958">
    <property type="entry name" value="Secretin_N"/>
    <property type="match status" value="2"/>
</dbReference>
<dbReference type="PRINTS" id="PR00811">
    <property type="entry name" value="BCTERIALGSPD"/>
</dbReference>
<gene>
    <name evidence="11" type="primary">sctC-B</name>
    <name evidence="11" type="ordered locus">PUV_05730</name>
</gene>
<sequence>MKMFFWLLRLIVIIPIFFGGHLFGAQDFDQKSRERNAHKSRRALKKNKPHPQKKPKQNSANQEMQDLEAMGWEIQPSHFLPASEEEPAKTIEIAESEAPSSTSSSELHEGILTRQQTQSHLADDLIAQEVAPASPAGQTLEGEPPATEGEQPTDSTNILNPDEENPAPQEEVHAPIDTPKSVLINFNNIQMLEYIRFVSRISGKNFVFDEADLDFNVTVVSEEPATVDNILAALIQDLRSRDLTILEEGNNIIIHKNPNVSSISNVGSGNVIPSDSEIVTQVFHLNTLDPAKAAAVIRPLTSTMAFVEVLEKSNNVIVTDLVNNVRQIAQLLKSIDAPSGGLVVGQYVVKHSAIDAMVDLAQQLMLPIAQDQQFLLVPHATANSIFIVSSPFLVEKAISVLQRLDQRQGMTRIYEMHELNLQGRAAGAAEGMTPPGIAPEQQGLGKWDLDAQGNWIFKPTGVQGGEGIPQGKWYKDANGNWYFVPEGTTSPFAPEDALDRVPEGQWEKDENGNWVFRLGSGESISAEPILRNLKPTPDLPLGHIERTKFFIHKLQYRKGADIQQALSQIATSLQQLGTGNEDLISTIDTVQWLDASNSLIFTGTTSSIRKVEELIAEIDTPLRQVFIEMLILDSSLDDSLNYGVNWGTRFGGGDTAGSQAFLSSASTLPGALDTTGIANTNGISTGQILTPNANTLARTPGYNLGIVGQTVSVGNLTFQSFGALVKAIHDKTSTNIVMNPKILAEDNVTAEIFVGENTQYQTQSISNDQGSVITTNFEYRNIGTTLKITPFLGNNDIVTLEIRQEVSSVASTTNAQALNNITPGPTTRLSRTTTRVHVPDKYFLVISGMVQDQETRRRVSVPCLGGLPVIGAAFSDKNVTDEKRNLMIFIRPEIIDTEEEVQNLTKHQQDLFRYKCETKRSWKYEVDEALDFFNLRSTNKYEACEACEGLDVGCD</sequence>
<comment type="similarity">
    <text evidence="5">Belongs to the bacterial secretin family.</text>
</comment>
<feature type="region of interest" description="Disordered" evidence="7">
    <location>
        <begin position="33"/>
        <end position="61"/>
    </location>
</feature>
<keyword evidence="12" id="KW-1185">Reference proteome</keyword>
<dbReference type="PANTHER" id="PTHR30332">
    <property type="entry name" value="PROBABLE GENERAL SECRETION PATHWAY PROTEIN D"/>
    <property type="match status" value="1"/>
</dbReference>
<reference evidence="11 12" key="2">
    <citation type="journal article" date="2011" name="Mol. Biol. Evol.">
        <title>Unity in variety--the pan-genome of the Chlamydiae.</title>
        <authorList>
            <person name="Collingro A."/>
            <person name="Tischler P."/>
            <person name="Weinmaier T."/>
            <person name="Penz T."/>
            <person name="Heinz E."/>
            <person name="Brunham R.C."/>
            <person name="Read T.D."/>
            <person name="Bavoil P.M."/>
            <person name="Sachse K."/>
            <person name="Kahane S."/>
            <person name="Friedman M.G."/>
            <person name="Rattei T."/>
            <person name="Myers G.S."/>
            <person name="Horn M."/>
        </authorList>
    </citation>
    <scope>NUCLEOTIDE SEQUENCE [LARGE SCALE GENOMIC DNA]</scope>
    <source>
        <strain evidence="12">UV7</strain>
    </source>
</reference>
<dbReference type="InterPro" id="IPR038591">
    <property type="entry name" value="NolW-like_sf"/>
</dbReference>
<feature type="domain" description="NolW-like" evidence="9">
    <location>
        <begin position="280"/>
        <end position="339"/>
    </location>
</feature>
<feature type="domain" description="NolW-like" evidence="9">
    <location>
        <begin position="551"/>
        <end position="624"/>
    </location>
</feature>
<feature type="region of interest" description="Disordered" evidence="7">
    <location>
        <begin position="134"/>
        <end position="176"/>
    </location>
</feature>
<evidence type="ECO:0000256" key="6">
    <source>
        <dbReference type="RuleBase" id="RU004004"/>
    </source>
</evidence>
<dbReference type="eggNOG" id="COG1450">
    <property type="taxonomic scope" value="Bacteria"/>
</dbReference>
<evidence type="ECO:0000256" key="2">
    <source>
        <dbReference type="ARBA" id="ARBA00022692"/>
    </source>
</evidence>
<dbReference type="EMBL" id="FR872580">
    <property type="protein sequence ID" value="CCB85523.1"/>
    <property type="molecule type" value="Genomic_DNA"/>
</dbReference>
<feature type="compositionally biased region" description="Basic residues" evidence="7">
    <location>
        <begin position="38"/>
        <end position="56"/>
    </location>
</feature>
<dbReference type="KEGG" id="puv:PUV_05730"/>
<dbReference type="RefSeq" id="WP_013924451.1">
    <property type="nucleotide sequence ID" value="NC_015702.1"/>
</dbReference>
<evidence type="ECO:0000313" key="11">
    <source>
        <dbReference type="EMBL" id="CCB85523.1"/>
    </source>
</evidence>
<dbReference type="Pfam" id="PF00263">
    <property type="entry name" value="Secretin"/>
    <property type="match status" value="1"/>
</dbReference>
<dbReference type="GO" id="GO:0009306">
    <property type="term" value="P:protein secretion"/>
    <property type="evidence" value="ECO:0007669"/>
    <property type="project" value="InterPro"/>
</dbReference>
<dbReference type="InterPro" id="IPR050810">
    <property type="entry name" value="Bact_Secretion_Sys_Channel"/>
</dbReference>
<keyword evidence="2" id="KW-0812">Transmembrane</keyword>
<evidence type="ECO:0000256" key="1">
    <source>
        <dbReference type="ARBA" id="ARBA00004370"/>
    </source>
</evidence>
<dbReference type="InterPro" id="IPR049371">
    <property type="entry name" value="GspD-like_N0"/>
</dbReference>
<feature type="compositionally biased region" description="Polar residues" evidence="7">
    <location>
        <begin position="150"/>
        <end position="159"/>
    </location>
</feature>
<dbReference type="GO" id="GO:0009279">
    <property type="term" value="C:cell outer membrane"/>
    <property type="evidence" value="ECO:0007669"/>
    <property type="project" value="UniProtKB-SubCell"/>
</dbReference>
<evidence type="ECO:0000259" key="10">
    <source>
        <dbReference type="Pfam" id="PF21305"/>
    </source>
</evidence>
<keyword evidence="6" id="KW-0813">Transport</keyword>
<dbReference type="InterPro" id="IPR001775">
    <property type="entry name" value="GspD/PilQ"/>
</dbReference>
<evidence type="ECO:0000256" key="7">
    <source>
        <dbReference type="SAM" id="MobiDB-lite"/>
    </source>
</evidence>
<organism evidence="11 12">
    <name type="scientific">Parachlamydia acanthamoebae (strain UV7)</name>
    <dbReference type="NCBI Taxonomy" id="765952"/>
    <lineage>
        <taxon>Bacteria</taxon>
        <taxon>Pseudomonadati</taxon>
        <taxon>Chlamydiota</taxon>
        <taxon>Chlamydiia</taxon>
        <taxon>Parachlamydiales</taxon>
        <taxon>Parachlamydiaceae</taxon>
        <taxon>Parachlamydia</taxon>
    </lineage>
</organism>
<name>F8KX56_PARAV</name>
<keyword evidence="4" id="KW-0472">Membrane</keyword>
<dbReference type="Pfam" id="PF21305">
    <property type="entry name" value="type_II_gspD_N0"/>
    <property type="match status" value="1"/>
</dbReference>